<keyword evidence="3" id="KW-0819">tRNA processing</keyword>
<evidence type="ECO:0000256" key="6">
    <source>
        <dbReference type="PIRSR" id="PIRSR017250-50"/>
    </source>
</evidence>
<evidence type="ECO:0000256" key="2">
    <source>
        <dbReference type="ARBA" id="ARBA00012573"/>
    </source>
</evidence>
<evidence type="ECO:0000256" key="3">
    <source>
        <dbReference type="ARBA" id="ARBA00022694"/>
    </source>
</evidence>
<dbReference type="AlphaFoldDB" id="A0AAV5QPW2"/>
<evidence type="ECO:0000259" key="9">
    <source>
        <dbReference type="Pfam" id="PF26577"/>
    </source>
</evidence>
<dbReference type="InterPro" id="IPR059049">
    <property type="entry name" value="TSEN34_N"/>
</dbReference>
<dbReference type="PANTHER" id="PTHR13070">
    <property type="entry name" value="TRNA-SPLICING ENDONUCLEASE SUBUNIT SEN34-RELATED"/>
    <property type="match status" value="1"/>
</dbReference>
<evidence type="ECO:0000259" key="8">
    <source>
        <dbReference type="Pfam" id="PF01974"/>
    </source>
</evidence>
<keyword evidence="10" id="KW-0378">Hydrolase</keyword>
<dbReference type="GO" id="GO:0000214">
    <property type="term" value="C:tRNA-intron endonuclease complex"/>
    <property type="evidence" value="ECO:0007669"/>
    <property type="project" value="InterPro"/>
</dbReference>
<dbReference type="CDD" id="cd22363">
    <property type="entry name" value="tRNA-intron_lyase_C"/>
    <property type="match status" value="1"/>
</dbReference>
<dbReference type="GO" id="GO:0000379">
    <property type="term" value="P:tRNA-type intron splice site recognition and cleavage"/>
    <property type="evidence" value="ECO:0007669"/>
    <property type="project" value="InterPro"/>
</dbReference>
<keyword evidence="10" id="KW-0540">Nuclease</keyword>
<keyword evidence="4" id="KW-0456">Lyase</keyword>
<evidence type="ECO:0000256" key="5">
    <source>
        <dbReference type="ARBA" id="ARBA00034031"/>
    </source>
</evidence>
<evidence type="ECO:0000256" key="1">
    <source>
        <dbReference type="ARBA" id="ARBA00008078"/>
    </source>
</evidence>
<dbReference type="PIRSF" id="PIRSF017250">
    <property type="entry name" value="tRNA_splic_SEN34"/>
    <property type="match status" value="1"/>
</dbReference>
<dbReference type="InterPro" id="IPR011856">
    <property type="entry name" value="tRNA_endonuc-like_dom_sf"/>
</dbReference>
<dbReference type="Gene3D" id="3.40.1350.10">
    <property type="match status" value="1"/>
</dbReference>
<dbReference type="RefSeq" id="XP_064853814.1">
    <property type="nucleotide sequence ID" value="XM_064997742.1"/>
</dbReference>
<dbReference type="Pfam" id="PF26577">
    <property type="entry name" value="TSEN34_N"/>
    <property type="match status" value="1"/>
</dbReference>
<comment type="similarity">
    <text evidence="1">Belongs to the tRNA-intron endonuclease family.</text>
</comment>
<dbReference type="InterPro" id="IPR006677">
    <property type="entry name" value="tRNA_intron_Endonuc_cat-like"/>
</dbReference>
<feature type="active site" evidence="6">
    <location>
        <position position="292"/>
    </location>
</feature>
<feature type="active site" evidence="6">
    <location>
        <position position="300"/>
    </location>
</feature>
<keyword evidence="10" id="KW-0255">Endonuclease</keyword>
<dbReference type="PANTHER" id="PTHR13070:SF0">
    <property type="entry name" value="TRNA-SPLICING ENDONUCLEASE SUBUNIT SEN34"/>
    <property type="match status" value="1"/>
</dbReference>
<dbReference type="GeneID" id="90074793"/>
<comment type="catalytic activity">
    <reaction evidence="5">
        <text>pretRNA = a 3'-half-tRNA molecule with a 5'-OH end + a 5'-half-tRNA molecule with a 2',3'-cyclic phosphate end + an intron with a 2',3'-cyclic phosphate and a 5'-hydroxyl terminus.</text>
        <dbReference type="EC" id="4.6.1.16"/>
    </reaction>
</comment>
<protein>
    <recommendedName>
        <fullName evidence="2">tRNA-intron lyase</fullName>
        <ecNumber evidence="2">4.6.1.16</ecNumber>
    </recommendedName>
</protein>
<gene>
    <name evidence="10" type="ORF">DASC09_041430</name>
</gene>
<feature type="compositionally biased region" description="Basic residues" evidence="7">
    <location>
        <begin position="123"/>
        <end position="132"/>
    </location>
</feature>
<dbReference type="SUPFAM" id="SSF53032">
    <property type="entry name" value="tRNA-intron endonuclease catalytic domain-like"/>
    <property type="match status" value="1"/>
</dbReference>
<dbReference type="GO" id="GO:0003676">
    <property type="term" value="F:nucleic acid binding"/>
    <property type="evidence" value="ECO:0007669"/>
    <property type="project" value="InterPro"/>
</dbReference>
<evidence type="ECO:0000313" key="10">
    <source>
        <dbReference type="EMBL" id="GMM36818.1"/>
    </source>
</evidence>
<comment type="caution">
    <text evidence="10">The sequence shown here is derived from an EMBL/GenBank/DDBJ whole genome shotgun (WGS) entry which is preliminary data.</text>
</comment>
<organism evidence="10 11">
    <name type="scientific">Saccharomycopsis crataegensis</name>
    <dbReference type="NCBI Taxonomy" id="43959"/>
    <lineage>
        <taxon>Eukaryota</taxon>
        <taxon>Fungi</taxon>
        <taxon>Dikarya</taxon>
        <taxon>Ascomycota</taxon>
        <taxon>Saccharomycotina</taxon>
        <taxon>Saccharomycetes</taxon>
        <taxon>Saccharomycopsidaceae</taxon>
        <taxon>Saccharomycopsis</taxon>
    </lineage>
</organism>
<name>A0AAV5QPW2_9ASCO</name>
<accession>A0AAV5QPW2</accession>
<feature type="domain" description="tRNA intron endonuclease catalytic" evidence="8">
    <location>
        <begin position="275"/>
        <end position="344"/>
    </location>
</feature>
<proteinExistence type="inferred from homology"/>
<sequence>MVKRKIPITIVGNRALVFDLPDIKILREEYHVLGVLSGTLPVAPQQSIFLSVPLQLSIEEVLYLVAMGRAYLIHEKQVTHQFFETWTDEDTEKYLNKLWEGHKKDIKQKQREIFEKRHFFLQKTKKKQQRNKQKTEGLQSDIGKEEGISNHDLLAEESQKEIEVDSSNINLIFYKTEDSSRGLSNYDWLVEIIQHSDGFQRRMLFGYIKNHLINKYNGVVDVSHLEIDNLIYDTIDNAVAVGTAGVDLEKLRHRCDRLISSVRFIQSIHSRAETSQYYVLPGLKFGSKFVVYPGDPLRYHSHHIVNFFNWDEEIDLMRFVNGGRLAVGVKKLWVVSGIKPKEKIKDAESSSNSATEEIDGFINALFDGNGDKEVVNFSVEWAGFG</sequence>
<dbReference type="EMBL" id="BTFZ01000011">
    <property type="protein sequence ID" value="GMM36818.1"/>
    <property type="molecule type" value="Genomic_DNA"/>
</dbReference>
<dbReference type="EC" id="4.6.1.16" evidence="2"/>
<feature type="domain" description="TSEN34 N-terminal" evidence="9">
    <location>
        <begin position="6"/>
        <end position="74"/>
    </location>
</feature>
<feature type="region of interest" description="Disordered" evidence="7">
    <location>
        <begin position="123"/>
        <end position="142"/>
    </location>
</feature>
<dbReference type="GO" id="GO:0000213">
    <property type="term" value="F:tRNA-intron lyase activity"/>
    <property type="evidence" value="ECO:0007669"/>
    <property type="project" value="UniProtKB-EC"/>
</dbReference>
<dbReference type="InterPro" id="IPR036167">
    <property type="entry name" value="tRNA_intron_Endo_cat-like_sf"/>
</dbReference>
<evidence type="ECO:0000313" key="11">
    <source>
        <dbReference type="Proteomes" id="UP001360560"/>
    </source>
</evidence>
<dbReference type="Proteomes" id="UP001360560">
    <property type="component" value="Unassembled WGS sequence"/>
</dbReference>
<dbReference type="Pfam" id="PF01974">
    <property type="entry name" value="tRNA_int_endo"/>
    <property type="match status" value="1"/>
</dbReference>
<keyword evidence="11" id="KW-1185">Reference proteome</keyword>
<reference evidence="10 11" key="1">
    <citation type="journal article" date="2023" name="Elife">
        <title>Identification of key yeast species and microbe-microbe interactions impacting larval growth of Drosophila in the wild.</title>
        <authorList>
            <person name="Mure A."/>
            <person name="Sugiura Y."/>
            <person name="Maeda R."/>
            <person name="Honda K."/>
            <person name="Sakurai N."/>
            <person name="Takahashi Y."/>
            <person name="Watada M."/>
            <person name="Katoh T."/>
            <person name="Gotoh A."/>
            <person name="Gotoh Y."/>
            <person name="Taniguchi I."/>
            <person name="Nakamura K."/>
            <person name="Hayashi T."/>
            <person name="Katayama T."/>
            <person name="Uemura T."/>
            <person name="Hattori Y."/>
        </authorList>
    </citation>
    <scope>NUCLEOTIDE SEQUENCE [LARGE SCALE GENOMIC DNA]</scope>
    <source>
        <strain evidence="10 11">SC-9</strain>
    </source>
</reference>
<feature type="active site" evidence="6">
    <location>
        <position position="331"/>
    </location>
</feature>
<evidence type="ECO:0000256" key="7">
    <source>
        <dbReference type="SAM" id="MobiDB-lite"/>
    </source>
</evidence>
<evidence type="ECO:0000256" key="4">
    <source>
        <dbReference type="ARBA" id="ARBA00023239"/>
    </source>
</evidence>
<dbReference type="InterPro" id="IPR016690">
    <property type="entry name" value="TSEN34"/>
</dbReference>